<keyword evidence="10" id="KW-0539">Nucleus</keyword>
<reference evidence="14" key="1">
    <citation type="submission" date="2018-04" db="EMBL/GenBank/DDBJ databases">
        <authorList>
            <person name="Go L.Y."/>
            <person name="Mitchell J.A."/>
        </authorList>
    </citation>
    <scope>NUCLEOTIDE SEQUENCE</scope>
    <source>
        <tissue evidence="14">Whole organism</tissue>
    </source>
</reference>
<feature type="region of interest" description="Disordered" evidence="12">
    <location>
        <begin position="361"/>
        <end position="390"/>
    </location>
</feature>
<evidence type="ECO:0000256" key="1">
    <source>
        <dbReference type="ARBA" id="ARBA00004123"/>
    </source>
</evidence>
<keyword evidence="9" id="KW-0804">Transcription</keyword>
<keyword evidence="4" id="KW-0677">Repeat</keyword>
<evidence type="ECO:0000256" key="5">
    <source>
        <dbReference type="ARBA" id="ARBA00022771"/>
    </source>
</evidence>
<dbReference type="InterPro" id="IPR036236">
    <property type="entry name" value="Znf_C2H2_sf"/>
</dbReference>
<name>A0A336MT68_CULSO</name>
<proteinExistence type="inferred from homology"/>
<dbReference type="GO" id="GO:0001228">
    <property type="term" value="F:DNA-binding transcription activator activity, RNA polymerase II-specific"/>
    <property type="evidence" value="ECO:0007669"/>
    <property type="project" value="TreeGrafter"/>
</dbReference>
<evidence type="ECO:0000313" key="14">
    <source>
        <dbReference type="EMBL" id="SSX14333.1"/>
    </source>
</evidence>
<dbReference type="GO" id="GO:0008270">
    <property type="term" value="F:zinc ion binding"/>
    <property type="evidence" value="ECO:0007669"/>
    <property type="project" value="UniProtKB-KW"/>
</dbReference>
<dbReference type="SMART" id="SM00355">
    <property type="entry name" value="ZnF_C2H2"/>
    <property type="match status" value="10"/>
</dbReference>
<keyword evidence="8" id="KW-0238">DNA-binding</keyword>
<dbReference type="Pfam" id="PF00096">
    <property type="entry name" value="zf-C2H2"/>
    <property type="match status" value="2"/>
</dbReference>
<dbReference type="AlphaFoldDB" id="A0A336MT68"/>
<dbReference type="PANTHER" id="PTHR24393">
    <property type="entry name" value="ZINC FINGER PROTEIN"/>
    <property type="match status" value="1"/>
</dbReference>
<accession>A0A336MT68</accession>
<comment type="similarity">
    <text evidence="2">Belongs to the krueppel C2H2-type zinc-finger protein family.</text>
</comment>
<evidence type="ECO:0000256" key="6">
    <source>
        <dbReference type="ARBA" id="ARBA00022833"/>
    </source>
</evidence>
<evidence type="ECO:0000256" key="11">
    <source>
        <dbReference type="PROSITE-ProRule" id="PRU00042"/>
    </source>
</evidence>
<dbReference type="GO" id="GO:0000978">
    <property type="term" value="F:RNA polymerase II cis-regulatory region sequence-specific DNA binding"/>
    <property type="evidence" value="ECO:0007669"/>
    <property type="project" value="TreeGrafter"/>
</dbReference>
<keyword evidence="5 11" id="KW-0863">Zinc-finger</keyword>
<evidence type="ECO:0000256" key="4">
    <source>
        <dbReference type="ARBA" id="ARBA00022737"/>
    </source>
</evidence>
<keyword evidence="6" id="KW-0862">Zinc</keyword>
<keyword evidence="7" id="KW-0805">Transcription regulation</keyword>
<feature type="domain" description="C2H2-type" evidence="13">
    <location>
        <begin position="135"/>
        <end position="163"/>
    </location>
</feature>
<protein>
    <submittedName>
        <fullName evidence="15">CSON006883 protein</fullName>
    </submittedName>
</protein>
<evidence type="ECO:0000313" key="15">
    <source>
        <dbReference type="EMBL" id="SSX33744.1"/>
    </source>
</evidence>
<dbReference type="PROSITE" id="PS50157">
    <property type="entry name" value="ZINC_FINGER_C2H2_2"/>
    <property type="match status" value="5"/>
</dbReference>
<dbReference type="InterPro" id="IPR013087">
    <property type="entry name" value="Znf_C2H2_type"/>
</dbReference>
<keyword evidence="3" id="KW-0479">Metal-binding</keyword>
<evidence type="ECO:0000256" key="8">
    <source>
        <dbReference type="ARBA" id="ARBA00023125"/>
    </source>
</evidence>
<dbReference type="PROSITE" id="PS00028">
    <property type="entry name" value="ZINC_FINGER_C2H2_1"/>
    <property type="match status" value="6"/>
</dbReference>
<evidence type="ECO:0000259" key="13">
    <source>
        <dbReference type="PROSITE" id="PS50157"/>
    </source>
</evidence>
<sequence length="523" mass="61324">MENKNINNIKNMSLKEDPDISDCEESKKSRRCPFCPNQDFRISKCLFEHMIERHKSDNSIKVSQLIKILEAKEIIYSSDSDCDYEFSIEVTKTSMTRDEFNANRISLDLKNNPLSVIDRNEEEELKTRDQQENRLQCPKCIRTFNSRKNLRQHIKIYHIEESGIIDYDVRINRKITCPECNRELSTTRNLRKHVKLCHNKIIRFTGIEECDKLVGGVRLRNIDFFETPQVVQNNLAKDFPIIRMKDEETKRVIYKCGICDYGPYFFARAIKRHQTKEHGREPLKIDVRDQVYSCEICSKEFWTKDNLNRHKKLHSDEKNYVCKLCNLAFKTSAVLRKHRLAHILIKCLICGSQFTRKSEYKSHHQAEHKSQAKSHEILSSELDPPNKRLPHIPRKIEDPTSCDKCNRIFITKSGFKVHKCIPIENQDEISDIICDSCGRAFKTNNSYRSHHCNNKNDEKCVKSKKSLENDDCSKMSDGEEVCEGITCFVEDCGLIFANSKEHLYHLHNAHHHEIEVIEEEQVV</sequence>
<dbReference type="VEuPathDB" id="VectorBase:CSON006883"/>
<dbReference type="SUPFAM" id="SSF57667">
    <property type="entry name" value="beta-beta-alpha zinc fingers"/>
    <property type="match status" value="2"/>
</dbReference>
<feature type="domain" description="C2H2-type" evidence="13">
    <location>
        <begin position="345"/>
        <end position="373"/>
    </location>
</feature>
<gene>
    <name evidence="15" type="primary">CSON006883</name>
</gene>
<dbReference type="Pfam" id="PF13894">
    <property type="entry name" value="zf-C2H2_4"/>
    <property type="match status" value="1"/>
</dbReference>
<evidence type="ECO:0000256" key="12">
    <source>
        <dbReference type="SAM" id="MobiDB-lite"/>
    </source>
</evidence>
<dbReference type="EMBL" id="UFQS01002599">
    <property type="protein sequence ID" value="SSX14333.1"/>
    <property type="molecule type" value="Genomic_DNA"/>
</dbReference>
<reference evidence="15" key="2">
    <citation type="submission" date="2018-07" db="EMBL/GenBank/DDBJ databases">
        <authorList>
            <person name="Quirk P.G."/>
            <person name="Krulwich T.A."/>
        </authorList>
    </citation>
    <scope>NUCLEOTIDE SEQUENCE</scope>
</reference>
<dbReference type="GO" id="GO:0005634">
    <property type="term" value="C:nucleus"/>
    <property type="evidence" value="ECO:0007669"/>
    <property type="project" value="UniProtKB-SubCell"/>
</dbReference>
<feature type="domain" description="C2H2-type" evidence="13">
    <location>
        <begin position="292"/>
        <end position="319"/>
    </location>
</feature>
<feature type="compositionally biased region" description="Basic and acidic residues" evidence="12">
    <location>
        <begin position="361"/>
        <end position="378"/>
    </location>
</feature>
<evidence type="ECO:0000256" key="7">
    <source>
        <dbReference type="ARBA" id="ARBA00023015"/>
    </source>
</evidence>
<evidence type="ECO:0000256" key="9">
    <source>
        <dbReference type="ARBA" id="ARBA00023163"/>
    </source>
</evidence>
<evidence type="ECO:0000256" key="3">
    <source>
        <dbReference type="ARBA" id="ARBA00022723"/>
    </source>
</evidence>
<evidence type="ECO:0000256" key="2">
    <source>
        <dbReference type="ARBA" id="ARBA00006991"/>
    </source>
</evidence>
<feature type="domain" description="C2H2-type" evidence="13">
    <location>
        <begin position="320"/>
        <end position="342"/>
    </location>
</feature>
<feature type="domain" description="C2H2-type" evidence="13">
    <location>
        <begin position="175"/>
        <end position="198"/>
    </location>
</feature>
<evidence type="ECO:0000256" key="10">
    <source>
        <dbReference type="ARBA" id="ARBA00023242"/>
    </source>
</evidence>
<comment type="subcellular location">
    <subcellularLocation>
        <location evidence="1">Nucleus</location>
    </subcellularLocation>
</comment>
<dbReference type="EMBL" id="UFQT01002599">
    <property type="protein sequence ID" value="SSX33744.1"/>
    <property type="molecule type" value="Genomic_DNA"/>
</dbReference>
<dbReference type="PANTHER" id="PTHR24393:SF15">
    <property type="entry name" value="IP01243P-RELATED"/>
    <property type="match status" value="1"/>
</dbReference>
<organism evidence="15">
    <name type="scientific">Culicoides sonorensis</name>
    <name type="common">Biting midge</name>
    <dbReference type="NCBI Taxonomy" id="179676"/>
    <lineage>
        <taxon>Eukaryota</taxon>
        <taxon>Metazoa</taxon>
        <taxon>Ecdysozoa</taxon>
        <taxon>Arthropoda</taxon>
        <taxon>Hexapoda</taxon>
        <taxon>Insecta</taxon>
        <taxon>Pterygota</taxon>
        <taxon>Neoptera</taxon>
        <taxon>Endopterygota</taxon>
        <taxon>Diptera</taxon>
        <taxon>Nematocera</taxon>
        <taxon>Chironomoidea</taxon>
        <taxon>Ceratopogonidae</taxon>
        <taxon>Ceratopogoninae</taxon>
        <taxon>Culicoides</taxon>
        <taxon>Monoculicoides</taxon>
    </lineage>
</organism>
<dbReference type="Gene3D" id="3.30.160.60">
    <property type="entry name" value="Classic Zinc Finger"/>
    <property type="match status" value="4"/>
</dbReference>